<dbReference type="InterPro" id="IPR032675">
    <property type="entry name" value="LRR_dom_sf"/>
</dbReference>
<dbReference type="RefSeq" id="WP_220169010.1">
    <property type="nucleotide sequence ID" value="NZ_JAIBOA010000018.1"/>
</dbReference>
<evidence type="ECO:0000313" key="1">
    <source>
        <dbReference type="EMBL" id="MBW8485773.1"/>
    </source>
</evidence>
<name>A0ABS7FZ97_9ACTN</name>
<proteinExistence type="predicted"/>
<dbReference type="Proteomes" id="UP000774570">
    <property type="component" value="Unassembled WGS sequence"/>
</dbReference>
<dbReference type="EMBL" id="JAIBOA010000018">
    <property type="protein sequence ID" value="MBW8485773.1"/>
    <property type="molecule type" value="Genomic_DNA"/>
</dbReference>
<organism evidence="1 2">
    <name type="scientific">Actinomadura parmotrematis</name>
    <dbReference type="NCBI Taxonomy" id="2864039"/>
    <lineage>
        <taxon>Bacteria</taxon>
        <taxon>Bacillati</taxon>
        <taxon>Actinomycetota</taxon>
        <taxon>Actinomycetes</taxon>
        <taxon>Streptosporangiales</taxon>
        <taxon>Thermomonosporaceae</taxon>
        <taxon>Actinomadura</taxon>
    </lineage>
</organism>
<comment type="caution">
    <text evidence="1">The sequence shown here is derived from an EMBL/GenBank/DDBJ whole genome shotgun (WGS) entry which is preliminary data.</text>
</comment>
<evidence type="ECO:0008006" key="3">
    <source>
        <dbReference type="Google" id="ProtNLM"/>
    </source>
</evidence>
<reference evidence="1 2" key="1">
    <citation type="submission" date="2021-07" db="EMBL/GenBank/DDBJ databases">
        <title>Actinomadura sp. PM05-2 isolated from lichen.</title>
        <authorList>
            <person name="Somphong A."/>
            <person name="Phongsopitanun W."/>
            <person name="Tanasupawat S."/>
            <person name="Peongsungnone V."/>
        </authorList>
    </citation>
    <scope>NUCLEOTIDE SEQUENCE [LARGE SCALE GENOMIC DNA]</scope>
    <source>
        <strain evidence="1 2">PM05-2</strain>
    </source>
</reference>
<keyword evidence="2" id="KW-1185">Reference proteome</keyword>
<dbReference type="Gene3D" id="3.80.10.10">
    <property type="entry name" value="Ribonuclease Inhibitor"/>
    <property type="match status" value="1"/>
</dbReference>
<evidence type="ECO:0000313" key="2">
    <source>
        <dbReference type="Proteomes" id="UP000774570"/>
    </source>
</evidence>
<protein>
    <recommendedName>
        <fullName evidence="3">Leucine-rich repeat domain-containing protein</fullName>
    </recommendedName>
</protein>
<sequence length="357" mass="38848">MISPEAADAPESDDWNAWRAYAEALAEADDPRGAAILTEADGADYREVERQWGLDGLRDDGSWHFTWARGFIDRARFRLAPETAPQRRELVERFAAGADVDDPERWESVLIEALLSHPAAARLRGLELHLTDVHHSARRAAEALAARRRERLTDLRFGYGFTYLYEDVRTSTGGRVDPMDHYDAGFVGDATDALWRALPALRTLAVEGALLFHWIAGDALTDLRLRGAVLSDGAVFPGSRPGTVTLPNLAALTLEIGTDVHGTACPVEQLDELDAAGYPALRSLDLGAAEFDASDDDVLAALAASSVLPQLERLRVRSLDVEDAAELAPRFAHLDLSAAGPVSDDAADVLPIVPWTR</sequence>
<accession>A0ABS7FZ97</accession>
<gene>
    <name evidence="1" type="ORF">K1Y72_25560</name>
</gene>